<dbReference type="AlphaFoldDB" id="V9H112"/>
<evidence type="ECO:0000313" key="2">
    <source>
        <dbReference type="EMBL" id="CAA41870.1"/>
    </source>
</evidence>
<keyword evidence="1" id="KW-0472">Membrane</keyword>
<protein>
    <submittedName>
        <fullName evidence="2">Transposase</fullName>
    </submittedName>
</protein>
<gene>
    <name evidence="2" type="primary">ORF4</name>
</gene>
<feature type="non-terminal residue" evidence="2">
    <location>
        <position position="1"/>
    </location>
</feature>
<evidence type="ECO:0000256" key="1">
    <source>
        <dbReference type="SAM" id="Phobius"/>
    </source>
</evidence>
<sequence length="77" mass="9595">NGVSNRAAPNRHFRKLQRQSPIERQSLIERHPFRCETRRCFSAYFLNFFQFIFFFFNIFQLFYVVFLFEILVLKLYM</sequence>
<accession>V9H112</accession>
<name>V9H112_CAEEL</name>
<reference evidence="2" key="2">
    <citation type="journal article" date="1992" name="DNA Cell Biol.">
        <title>The Tc2 transposon of Caenorhabditis elegans has the structure of a self-regulated element.</title>
        <authorList>
            <person name="Ruvolo V."/>
            <person name="Hill J.E."/>
            <person name="Levitt A."/>
        </authorList>
    </citation>
    <scope>NUCLEOTIDE SEQUENCE</scope>
    <source>
        <strain evidence="2">RW7406</strain>
    </source>
</reference>
<reference evidence="2" key="1">
    <citation type="submission" date="1991-04" db="EMBL/GenBank/DDBJ databases">
        <authorList>
            <person name="Levitt A.M."/>
        </authorList>
    </citation>
    <scope>NUCLEOTIDE SEQUENCE</scope>
    <source>
        <strain evidence="2">RW7406</strain>
    </source>
</reference>
<organism evidence="2">
    <name type="scientific">Caenorhabditis elegans</name>
    <dbReference type="NCBI Taxonomy" id="6239"/>
    <lineage>
        <taxon>Eukaryota</taxon>
        <taxon>Metazoa</taxon>
        <taxon>Ecdysozoa</taxon>
        <taxon>Nematoda</taxon>
        <taxon>Chromadorea</taxon>
        <taxon>Rhabditida</taxon>
        <taxon>Rhabditina</taxon>
        <taxon>Rhabditomorpha</taxon>
        <taxon>Rhabditoidea</taxon>
        <taxon>Rhabditidae</taxon>
        <taxon>Peloderinae</taxon>
        <taxon>Caenorhabditis</taxon>
    </lineage>
</organism>
<dbReference type="EMBL" id="X59156">
    <property type="protein sequence ID" value="CAA41870.1"/>
    <property type="molecule type" value="Genomic_DNA"/>
</dbReference>
<proteinExistence type="predicted"/>
<feature type="transmembrane region" description="Helical" evidence="1">
    <location>
        <begin position="51"/>
        <end position="73"/>
    </location>
</feature>
<keyword evidence="1" id="KW-1133">Transmembrane helix</keyword>
<keyword evidence="1" id="KW-0812">Transmembrane</keyword>